<organism evidence="1 2">
    <name type="scientific">Brevifollis gellanilyticus</name>
    <dbReference type="NCBI Taxonomy" id="748831"/>
    <lineage>
        <taxon>Bacteria</taxon>
        <taxon>Pseudomonadati</taxon>
        <taxon>Verrucomicrobiota</taxon>
        <taxon>Verrucomicrobiia</taxon>
        <taxon>Verrucomicrobiales</taxon>
        <taxon>Verrucomicrobiaceae</taxon>
    </lineage>
</organism>
<protein>
    <submittedName>
        <fullName evidence="1">Uncharacterized protein</fullName>
    </submittedName>
</protein>
<proteinExistence type="predicted"/>
<comment type="caution">
    <text evidence="1">The sequence shown here is derived from an EMBL/GenBank/DDBJ whole genome shotgun (WGS) entry which is preliminary data.</text>
</comment>
<reference evidence="1 2" key="1">
    <citation type="submission" date="2019-07" db="EMBL/GenBank/DDBJ databases">
        <title>Whole genome shotgun sequence of Brevifollis gellanilyticus NBRC 108608.</title>
        <authorList>
            <person name="Hosoyama A."/>
            <person name="Uohara A."/>
            <person name="Ohji S."/>
            <person name="Ichikawa N."/>
        </authorList>
    </citation>
    <scope>NUCLEOTIDE SEQUENCE [LARGE SCALE GENOMIC DNA]</scope>
    <source>
        <strain evidence="1 2">NBRC 108608</strain>
    </source>
</reference>
<dbReference type="RefSeq" id="WP_146849161.1">
    <property type="nucleotide sequence ID" value="NZ_BKAG01000004.1"/>
</dbReference>
<dbReference type="OrthoDB" id="122481at2"/>
<evidence type="ECO:0000313" key="2">
    <source>
        <dbReference type="Proteomes" id="UP000321577"/>
    </source>
</evidence>
<dbReference type="EMBL" id="BKAG01000004">
    <property type="protein sequence ID" value="GEP41705.1"/>
    <property type="molecule type" value="Genomic_DNA"/>
</dbReference>
<gene>
    <name evidence="1" type="ORF">BGE01nite_09960</name>
</gene>
<sequence length="138" mass="15679">MSIAIPDYLRNHDQVVTAFGRWPSFHDGYLLRWEMQDDFIELEVEGWNLTSEVDERGYFITEKHHRVVFRFEGVHDADLEGLKRCDEEFGTNILFGLVFAQGEDGAIEVQIESAVGGEFEGGFRARRGAVVSVTPSPI</sequence>
<evidence type="ECO:0000313" key="1">
    <source>
        <dbReference type="EMBL" id="GEP41705.1"/>
    </source>
</evidence>
<dbReference type="AlphaFoldDB" id="A0A512M4P5"/>
<name>A0A512M4P5_9BACT</name>
<dbReference type="Proteomes" id="UP000321577">
    <property type="component" value="Unassembled WGS sequence"/>
</dbReference>
<accession>A0A512M4P5</accession>
<keyword evidence="2" id="KW-1185">Reference proteome</keyword>